<protein>
    <submittedName>
        <fullName evidence="1">Uncharacterized protein</fullName>
    </submittedName>
</protein>
<name>N0E2K8_9MICO</name>
<proteinExistence type="predicted"/>
<comment type="caution">
    <text evidence="1">The sequence shown here is derived from an EMBL/GenBank/DDBJ whole genome shotgun (WGS) entry which is preliminary data.</text>
</comment>
<sequence>MAELGAATEMLVHHVERGTPPPGLRAELLEIATHTGARAPGATLSAEVIRAQVRSMLVDYLMIIGDTAEEARAQVRSVCTD</sequence>
<accession>N0E2K8</accession>
<keyword evidence="2" id="KW-1185">Reference proteome</keyword>
<dbReference type="Proteomes" id="UP000013167">
    <property type="component" value="Unassembled WGS sequence"/>
</dbReference>
<dbReference type="AlphaFoldDB" id="N0E2K8"/>
<dbReference type="STRING" id="1193181.BN10_460066"/>
<reference evidence="1 2" key="1">
    <citation type="journal article" date="2013" name="ISME J.">
        <title>A metabolic model for members of the genus Tetrasphaera involved in enhanced biological phosphorus removal.</title>
        <authorList>
            <person name="Kristiansen R."/>
            <person name="Nguyen H.T.T."/>
            <person name="Saunders A.M."/>
            <person name="Nielsen J.L."/>
            <person name="Wimmer R."/>
            <person name="Le V.Q."/>
            <person name="McIlroy S.J."/>
            <person name="Petrovski S."/>
            <person name="Seviour R.J."/>
            <person name="Calteau A."/>
            <person name="Nielsen K.L."/>
            <person name="Nielsen P.H."/>
        </authorList>
    </citation>
    <scope>NUCLEOTIDE SEQUENCE [LARGE SCALE GENOMIC DNA]</scope>
    <source>
        <strain evidence="1 2">Lp2</strain>
    </source>
</reference>
<organism evidence="1 2">
    <name type="scientific">Phycicoccus elongatus Lp2</name>
    <dbReference type="NCBI Taxonomy" id="1193181"/>
    <lineage>
        <taxon>Bacteria</taxon>
        <taxon>Bacillati</taxon>
        <taxon>Actinomycetota</taxon>
        <taxon>Actinomycetes</taxon>
        <taxon>Micrococcales</taxon>
        <taxon>Intrasporangiaceae</taxon>
        <taxon>Phycicoccus</taxon>
    </lineage>
</organism>
<dbReference type="HOGENOM" id="CLU_2572711_0_0_11"/>
<dbReference type="EMBL" id="CAIZ01000115">
    <property type="protein sequence ID" value="CCH69965.1"/>
    <property type="molecule type" value="Genomic_DNA"/>
</dbReference>
<gene>
    <name evidence="1" type="ORF">BN10_460066</name>
</gene>
<dbReference type="OrthoDB" id="5198202at2"/>
<evidence type="ECO:0000313" key="1">
    <source>
        <dbReference type="EMBL" id="CCH69965.1"/>
    </source>
</evidence>
<dbReference type="RefSeq" id="WP_010849841.1">
    <property type="nucleotide sequence ID" value="NZ_HF570956.1"/>
</dbReference>
<evidence type="ECO:0000313" key="2">
    <source>
        <dbReference type="Proteomes" id="UP000013167"/>
    </source>
</evidence>